<keyword evidence="13" id="KW-1185">Reference proteome</keyword>
<dbReference type="AlphaFoldDB" id="A0A0G4GGR1"/>
<dbReference type="Pfam" id="PF00122">
    <property type="entry name" value="E1-E2_ATPase"/>
    <property type="match status" value="1"/>
</dbReference>
<dbReference type="SFLD" id="SFLDF00027">
    <property type="entry name" value="p-type_atpase"/>
    <property type="match status" value="1"/>
</dbReference>
<dbReference type="PANTHER" id="PTHR24093:SF369">
    <property type="entry name" value="CALCIUM-TRANSPORTING ATPASE"/>
    <property type="match status" value="1"/>
</dbReference>
<feature type="transmembrane region" description="Helical" evidence="10">
    <location>
        <begin position="303"/>
        <end position="325"/>
    </location>
</feature>
<dbReference type="NCBIfam" id="TIGR01494">
    <property type="entry name" value="ATPase_P-type"/>
    <property type="match status" value="3"/>
</dbReference>
<dbReference type="Gene3D" id="3.40.50.1000">
    <property type="entry name" value="HAD superfamily/HAD-like"/>
    <property type="match status" value="1"/>
</dbReference>
<dbReference type="PROSITE" id="PS00154">
    <property type="entry name" value="ATPASE_E1_E2"/>
    <property type="match status" value="1"/>
</dbReference>
<gene>
    <name evidence="12" type="ORF">Vbra_22286</name>
</gene>
<evidence type="ECO:0000256" key="4">
    <source>
        <dbReference type="ARBA" id="ARBA00022741"/>
    </source>
</evidence>
<dbReference type="GO" id="GO:0012505">
    <property type="term" value="C:endomembrane system"/>
    <property type="evidence" value="ECO:0007669"/>
    <property type="project" value="UniProtKB-SubCell"/>
</dbReference>
<dbReference type="OrthoDB" id="3352408at2759"/>
<dbReference type="OMA" id="ISIPWGA"/>
<dbReference type="SFLD" id="SFLDG00002">
    <property type="entry name" value="C1.7:_P-type_atpase_like"/>
    <property type="match status" value="1"/>
</dbReference>
<dbReference type="InterPro" id="IPR004014">
    <property type="entry name" value="ATPase_P-typ_cation-transptr_N"/>
</dbReference>
<evidence type="ECO:0000259" key="11">
    <source>
        <dbReference type="SMART" id="SM00831"/>
    </source>
</evidence>
<keyword evidence="8 10" id="KW-1133">Transmembrane helix</keyword>
<evidence type="ECO:0000256" key="8">
    <source>
        <dbReference type="ARBA" id="ARBA00022989"/>
    </source>
</evidence>
<feature type="transmembrane region" description="Helical" evidence="10">
    <location>
        <begin position="893"/>
        <end position="911"/>
    </location>
</feature>
<evidence type="ECO:0000256" key="6">
    <source>
        <dbReference type="ARBA" id="ARBA00022842"/>
    </source>
</evidence>
<feature type="transmembrane region" description="Helical" evidence="10">
    <location>
        <begin position="91"/>
        <end position="110"/>
    </location>
</feature>
<evidence type="ECO:0000256" key="7">
    <source>
        <dbReference type="ARBA" id="ARBA00022967"/>
    </source>
</evidence>
<dbReference type="SUPFAM" id="SSF56784">
    <property type="entry name" value="HAD-like"/>
    <property type="match status" value="1"/>
</dbReference>
<dbReference type="Pfam" id="PF13246">
    <property type="entry name" value="Cation_ATPase"/>
    <property type="match status" value="1"/>
</dbReference>
<feature type="transmembrane region" description="Helical" evidence="10">
    <location>
        <begin position="1020"/>
        <end position="1041"/>
    </location>
</feature>
<dbReference type="Gene3D" id="3.40.1110.10">
    <property type="entry name" value="Calcium-transporting ATPase, cytoplasmic domain N"/>
    <property type="match status" value="1"/>
</dbReference>
<organism evidence="12 13">
    <name type="scientific">Vitrella brassicaformis (strain CCMP3155)</name>
    <dbReference type="NCBI Taxonomy" id="1169540"/>
    <lineage>
        <taxon>Eukaryota</taxon>
        <taxon>Sar</taxon>
        <taxon>Alveolata</taxon>
        <taxon>Colpodellida</taxon>
        <taxon>Vitrellaceae</taxon>
        <taxon>Vitrella</taxon>
    </lineage>
</organism>
<feature type="transmembrane region" description="Helical" evidence="10">
    <location>
        <begin position="122"/>
        <end position="140"/>
    </location>
</feature>
<feature type="transmembrane region" description="Helical" evidence="10">
    <location>
        <begin position="345"/>
        <end position="370"/>
    </location>
</feature>
<dbReference type="InterPro" id="IPR044492">
    <property type="entry name" value="P_typ_ATPase_HD_dom"/>
</dbReference>
<dbReference type="Gene3D" id="1.20.1110.10">
    <property type="entry name" value="Calcium-transporting ATPase, transmembrane domain"/>
    <property type="match status" value="1"/>
</dbReference>
<dbReference type="SFLD" id="SFLDS00003">
    <property type="entry name" value="Haloacid_Dehalogenase"/>
    <property type="match status" value="1"/>
</dbReference>
<reference evidence="12 13" key="1">
    <citation type="submission" date="2014-11" db="EMBL/GenBank/DDBJ databases">
        <authorList>
            <person name="Zhu J."/>
            <person name="Qi W."/>
            <person name="Song R."/>
        </authorList>
    </citation>
    <scope>NUCLEOTIDE SEQUENCE [LARGE SCALE GENOMIC DNA]</scope>
</reference>
<dbReference type="GO" id="GO:0016887">
    <property type="term" value="F:ATP hydrolysis activity"/>
    <property type="evidence" value="ECO:0007669"/>
    <property type="project" value="InterPro"/>
</dbReference>
<evidence type="ECO:0000313" key="12">
    <source>
        <dbReference type="EMBL" id="CEM28830.1"/>
    </source>
</evidence>
<accession>A0A0G4GGR1</accession>
<dbReference type="InterPro" id="IPR008250">
    <property type="entry name" value="ATPase_P-typ_transduc_dom_A_sf"/>
</dbReference>
<dbReference type="GO" id="GO:0005886">
    <property type="term" value="C:plasma membrane"/>
    <property type="evidence" value="ECO:0007669"/>
    <property type="project" value="TreeGrafter"/>
</dbReference>
<dbReference type="InterPro" id="IPR001757">
    <property type="entry name" value="P_typ_ATPase"/>
</dbReference>
<evidence type="ECO:0000256" key="5">
    <source>
        <dbReference type="ARBA" id="ARBA00022840"/>
    </source>
</evidence>
<proteinExistence type="predicted"/>
<dbReference type="PRINTS" id="PR00121">
    <property type="entry name" value="NAKATPASE"/>
</dbReference>
<keyword evidence="9 10" id="KW-0472">Membrane</keyword>
<dbReference type="GO" id="GO:0005388">
    <property type="term" value="F:P-type calcium transporter activity"/>
    <property type="evidence" value="ECO:0007669"/>
    <property type="project" value="TreeGrafter"/>
</dbReference>
<dbReference type="GO" id="GO:0005524">
    <property type="term" value="F:ATP binding"/>
    <property type="evidence" value="ECO:0007669"/>
    <property type="project" value="UniProtKB-KW"/>
</dbReference>
<dbReference type="STRING" id="1169540.A0A0G4GGR1"/>
<evidence type="ECO:0000313" key="13">
    <source>
        <dbReference type="Proteomes" id="UP000041254"/>
    </source>
</evidence>
<dbReference type="PANTHER" id="PTHR24093">
    <property type="entry name" value="CATION TRANSPORTING ATPASE"/>
    <property type="match status" value="1"/>
</dbReference>
<keyword evidence="7" id="KW-1278">Translocase</keyword>
<dbReference type="InterPro" id="IPR023298">
    <property type="entry name" value="ATPase_P-typ_TM_dom_sf"/>
</dbReference>
<dbReference type="Pfam" id="PF00690">
    <property type="entry name" value="Cation_ATPase_N"/>
    <property type="match status" value="1"/>
</dbReference>
<dbReference type="PhylomeDB" id="A0A0G4GGR1"/>
<dbReference type="InterPro" id="IPR036412">
    <property type="entry name" value="HAD-like_sf"/>
</dbReference>
<dbReference type="InterPro" id="IPR006068">
    <property type="entry name" value="ATPase_P-typ_cation-transptr_C"/>
</dbReference>
<dbReference type="SUPFAM" id="SSF81653">
    <property type="entry name" value="Calcium ATPase, transduction domain A"/>
    <property type="match status" value="1"/>
</dbReference>
<feature type="transmembrane region" description="Helical" evidence="10">
    <location>
        <begin position="816"/>
        <end position="839"/>
    </location>
</feature>
<feature type="domain" description="Cation-transporting P-type ATPase N-terminal" evidence="11">
    <location>
        <begin position="34"/>
        <end position="108"/>
    </location>
</feature>
<dbReference type="InterPro" id="IPR023299">
    <property type="entry name" value="ATPase_P-typ_cyto_dom_N"/>
</dbReference>
<dbReference type="InParanoid" id="A0A0G4GGR1"/>
<evidence type="ECO:0000256" key="2">
    <source>
        <dbReference type="ARBA" id="ARBA00022692"/>
    </source>
</evidence>
<name>A0A0G4GGR1_VITBC</name>
<dbReference type="FunFam" id="1.20.1110.10:FF:000036">
    <property type="entry name" value="Calcium-transporting ATPase"/>
    <property type="match status" value="1"/>
</dbReference>
<protein>
    <recommendedName>
        <fullName evidence="11">Cation-transporting P-type ATPase N-terminal domain-containing protein</fullName>
    </recommendedName>
</protein>
<dbReference type="SUPFAM" id="SSF81660">
    <property type="entry name" value="Metal cation-transporting ATPase, ATP-binding domain N"/>
    <property type="match status" value="1"/>
</dbReference>
<feature type="transmembrane region" description="Helical" evidence="10">
    <location>
        <begin position="1053"/>
        <end position="1071"/>
    </location>
</feature>
<dbReference type="Proteomes" id="UP000041254">
    <property type="component" value="Unassembled WGS sequence"/>
</dbReference>
<dbReference type="PRINTS" id="PR00119">
    <property type="entry name" value="CATATPASE"/>
</dbReference>
<dbReference type="GO" id="GO:0046872">
    <property type="term" value="F:metal ion binding"/>
    <property type="evidence" value="ECO:0007669"/>
    <property type="project" value="UniProtKB-KW"/>
</dbReference>
<dbReference type="InterPro" id="IPR059000">
    <property type="entry name" value="ATPase_P-type_domA"/>
</dbReference>
<dbReference type="CDD" id="cd02081">
    <property type="entry name" value="P-type_ATPase_Ca_PMCA-like"/>
    <property type="match status" value="1"/>
</dbReference>
<dbReference type="SMART" id="SM00831">
    <property type="entry name" value="Cation_ATPase_N"/>
    <property type="match status" value="1"/>
</dbReference>
<keyword evidence="6" id="KW-0460">Magnesium</keyword>
<sequence length="1160" mass="129212">MATDGFDIAVDDFSRIVNAYVARTVTEDLDEIKNLGGQKGIMEKLRTDQHTGLSQKADDKADRKATFGVNKLPEVPPTPFWRLIIAAFEDFTLRILAVCGVVSLILGVAASEHPEIEWIEGFAIFVAVFVVVLVTAWNDWNKEKQFKKLNEIKEQKDCSVIRNEAKHKISVFDLVVGDIIALETGDEVPADCLVMRSYDVKVDESSLTGETEQIVKAPYDTCVEQIEQRQEKLNNTTGKKHHVVDSPVVLSGTTLTHGSGTFLVVSVGINSQVGRLMQLLQTAPEATPLQQKLEKIARDIGKAGLAAALLTLLALLLQYWIIYALAEPEDRDDASSIASEHVDFFVVAITVVVVAVPEGLPLAVTISLAYSISKMLADQNWVRRLAACETMGGANEVCSDKTGTLTKNRMTVQAFWNGSVLNEFENTQENRCDLKEPYMQILMDGLAVNSTGYLEIDNVAIMDGTGRTKEVINHVGSPTECALLQYMRMLDYDYSAIRKDYEDKIVHQEQFTSDRKMMTTVVRLPDGKLRIFTKGASERVLRLCSSRIDQAGNLHRLGMMEIERIEQAIIQKLASQALRTIAIAYRDIDENALPDWRDPDPNTGFFKMESDMTILGITGIRDPVRDEVPEAVRRCQRAGIKVRMVTGDNIETAKQIAIKCNIYRPENHGLAMLGKEFYAMVGGVICELCRTETCDCAREAKTAAAENKKIRNDVLGKPDEFARIAPRLEVLARSQPSDKYALVTGLKNLGAVVAVTGDGTNDAPALKKADVGFAMGLAGKEVAKAAADIVLLDDNFESIVKAVKWGRNIYDNIRRFLQFQITVNIVAVLTAFVNAIFIAESPLTAVQLLWINLIMDSFGSLALATEPPTDALLERRPHSRDEYLISKTMWRNIMGHALYQFTVISVFVYLGDQFLPERTYDGQYPGDGQFPLAEYNDFSPFSEYGDGESYVRSGRHMKLGWSDEKDYLKSWKMEGKIGPSRHYTMVFNVFVWMQVFNLLNARKIHNEWNIFDGIFRNRMFVYIWFLIVILQSVMAQFGSFVLSAHKDGLTWEQWLICIAFGAGELVVQVLLRLIPVKIMPQTGAQQVDPMEAPPSIAQMSRGRISSDRIADRLGSGFGSHGEHRRAHTIVASSFSRGGSDRALGAAVINIPQPSIPKSRP</sequence>
<comment type="subcellular location">
    <subcellularLocation>
        <location evidence="1">Endomembrane system</location>
        <topology evidence="1">Multi-pass membrane protein</topology>
    </subcellularLocation>
</comment>
<keyword evidence="3" id="KW-0479">Metal-binding</keyword>
<evidence type="ECO:0000256" key="9">
    <source>
        <dbReference type="ARBA" id="ARBA00023136"/>
    </source>
</evidence>
<dbReference type="InterPro" id="IPR023214">
    <property type="entry name" value="HAD_sf"/>
</dbReference>
<keyword evidence="5" id="KW-0067">ATP-binding</keyword>
<evidence type="ECO:0000256" key="10">
    <source>
        <dbReference type="SAM" id="Phobius"/>
    </source>
</evidence>
<dbReference type="Pfam" id="PF00689">
    <property type="entry name" value="Cation_ATPase_C"/>
    <property type="match status" value="1"/>
</dbReference>
<evidence type="ECO:0000256" key="1">
    <source>
        <dbReference type="ARBA" id="ARBA00004127"/>
    </source>
</evidence>
<dbReference type="EMBL" id="CDMY01000661">
    <property type="protein sequence ID" value="CEM28830.1"/>
    <property type="molecule type" value="Genomic_DNA"/>
</dbReference>
<dbReference type="VEuPathDB" id="CryptoDB:Vbra_22286"/>
<dbReference type="Gene3D" id="2.70.150.10">
    <property type="entry name" value="Calcium-transporting ATPase, cytoplasmic transduction domain A"/>
    <property type="match status" value="1"/>
</dbReference>
<feature type="transmembrane region" description="Helical" evidence="10">
    <location>
        <begin position="845"/>
        <end position="865"/>
    </location>
</feature>
<feature type="transmembrane region" description="Helical" evidence="10">
    <location>
        <begin position="982"/>
        <end position="999"/>
    </location>
</feature>
<keyword evidence="4" id="KW-0547">Nucleotide-binding</keyword>
<dbReference type="InterPro" id="IPR018303">
    <property type="entry name" value="ATPase_P-typ_P_site"/>
</dbReference>
<dbReference type="SUPFAM" id="SSF81665">
    <property type="entry name" value="Calcium ATPase, transmembrane domain M"/>
    <property type="match status" value="1"/>
</dbReference>
<dbReference type="Pfam" id="PF08282">
    <property type="entry name" value="Hydrolase_3"/>
    <property type="match status" value="1"/>
</dbReference>
<keyword evidence="2 10" id="KW-0812">Transmembrane</keyword>
<evidence type="ECO:0000256" key="3">
    <source>
        <dbReference type="ARBA" id="ARBA00022723"/>
    </source>
</evidence>